<reference evidence="1 2" key="1">
    <citation type="journal article" date="2019" name="Int. J. Syst. Evol. Microbiol.">
        <title>The Global Catalogue of Microorganisms (GCM) 10K type strain sequencing project: providing services to taxonomists for standard genome sequencing and annotation.</title>
        <authorList>
            <consortium name="The Broad Institute Genomics Platform"/>
            <consortium name="The Broad Institute Genome Sequencing Center for Infectious Disease"/>
            <person name="Wu L."/>
            <person name="Ma J."/>
        </authorList>
    </citation>
    <scope>NUCLEOTIDE SEQUENCE [LARGE SCALE GENOMIC DNA]</scope>
    <source>
        <strain evidence="1 2">JCM 10425</strain>
    </source>
</reference>
<protein>
    <submittedName>
        <fullName evidence="1">Uncharacterized protein</fullName>
    </submittedName>
</protein>
<dbReference type="EMBL" id="BAAAGX010000042">
    <property type="protein sequence ID" value="GAA0279176.1"/>
    <property type="molecule type" value="Genomic_DNA"/>
</dbReference>
<keyword evidence="2" id="KW-1185">Reference proteome</keyword>
<sequence length="83" mass="9189">MIGGMDSAGFSLPENPTDEQIETARLFRELHRPDHRGECTYLTCAVGPSAPPWPCKRWRWAAEVLNRAGALEEDANPRPALAS</sequence>
<organism evidence="1 2">
    <name type="scientific">Cryptosporangium japonicum</name>
    <dbReference type="NCBI Taxonomy" id="80872"/>
    <lineage>
        <taxon>Bacteria</taxon>
        <taxon>Bacillati</taxon>
        <taxon>Actinomycetota</taxon>
        <taxon>Actinomycetes</taxon>
        <taxon>Cryptosporangiales</taxon>
        <taxon>Cryptosporangiaceae</taxon>
        <taxon>Cryptosporangium</taxon>
    </lineage>
</organism>
<evidence type="ECO:0000313" key="2">
    <source>
        <dbReference type="Proteomes" id="UP001500967"/>
    </source>
</evidence>
<proteinExistence type="predicted"/>
<comment type="caution">
    <text evidence="1">The sequence shown here is derived from an EMBL/GenBank/DDBJ whole genome shotgun (WGS) entry which is preliminary data.</text>
</comment>
<evidence type="ECO:0000313" key="1">
    <source>
        <dbReference type="EMBL" id="GAA0279176.1"/>
    </source>
</evidence>
<dbReference type="Proteomes" id="UP001500967">
    <property type="component" value="Unassembled WGS sequence"/>
</dbReference>
<gene>
    <name evidence="1" type="ORF">GCM10009539_78730</name>
</gene>
<accession>A0ABN0V7B2</accession>
<name>A0ABN0V7B2_9ACTN</name>